<dbReference type="RefSeq" id="WP_082783449.1">
    <property type="nucleotide sequence ID" value="NZ_LRRD01000073.1"/>
</dbReference>
<comment type="caution">
    <text evidence="10">The sequence shown here is derived from an EMBL/GenBank/DDBJ whole genome shotgun (WGS) entry which is preliminary data.</text>
</comment>
<feature type="domain" description="RecJ OB" evidence="9">
    <location>
        <begin position="468"/>
        <end position="563"/>
    </location>
</feature>
<dbReference type="InterPro" id="IPR038763">
    <property type="entry name" value="DHH_sf"/>
</dbReference>
<dbReference type="InterPro" id="IPR003156">
    <property type="entry name" value="DHHA1_dom"/>
</dbReference>
<dbReference type="SUPFAM" id="SSF64182">
    <property type="entry name" value="DHH phosphoesterases"/>
    <property type="match status" value="1"/>
</dbReference>
<protein>
    <recommendedName>
        <fullName evidence="2">Single-stranded-DNA-specific exonuclease RecJ</fullName>
    </recommendedName>
</protein>
<reference evidence="10 11" key="1">
    <citation type="submission" date="2016-01" db="EMBL/GenBank/DDBJ databases">
        <title>Genome sequence of the acidophilic iron oxidising Ferrovum strain Z-31.</title>
        <authorList>
            <person name="Poehlein A."/>
            <person name="Ullrich S.R."/>
            <person name="Schloemann M."/>
            <person name="Muehling M."/>
            <person name="Daniel R."/>
        </authorList>
    </citation>
    <scope>NUCLEOTIDE SEQUENCE [LARGE SCALE GENOMIC DNA]</scope>
    <source>
        <strain evidence="10 11">Z-31</strain>
    </source>
</reference>
<dbReference type="PANTHER" id="PTHR30255">
    <property type="entry name" value="SINGLE-STRANDED-DNA-SPECIFIC EXONUCLEASE RECJ"/>
    <property type="match status" value="1"/>
</dbReference>
<evidence type="ECO:0000256" key="5">
    <source>
        <dbReference type="ARBA" id="ARBA00022839"/>
    </source>
</evidence>
<comment type="similarity">
    <text evidence="1">Belongs to the RecJ family.</text>
</comment>
<evidence type="ECO:0000259" key="8">
    <source>
        <dbReference type="Pfam" id="PF02272"/>
    </source>
</evidence>
<dbReference type="FunFam" id="3.90.1640.30:FF:000001">
    <property type="entry name" value="Single-stranded-DNA-specific exonuclease RecJ"/>
    <property type="match status" value="1"/>
</dbReference>
<dbReference type="STRING" id="1789004.FEMY_21570"/>
<keyword evidence="6" id="KW-0175">Coiled coil</keyword>
<dbReference type="Proteomes" id="UP000075653">
    <property type="component" value="Unassembled WGS sequence"/>
</dbReference>
<dbReference type="Gene3D" id="3.90.1640.30">
    <property type="match status" value="1"/>
</dbReference>
<gene>
    <name evidence="10" type="primary">recJ</name>
    <name evidence="10" type="ORF">FEMY_21570</name>
</gene>
<keyword evidence="4 10" id="KW-0378">Hydrolase</keyword>
<dbReference type="PATRIC" id="fig|1789004.3.peg.2243"/>
<dbReference type="GO" id="GO:0003676">
    <property type="term" value="F:nucleic acid binding"/>
    <property type="evidence" value="ECO:0007669"/>
    <property type="project" value="InterPro"/>
</dbReference>
<dbReference type="AlphaFoldDB" id="A0A149VVT1"/>
<evidence type="ECO:0000313" key="10">
    <source>
        <dbReference type="EMBL" id="KXW57330.1"/>
    </source>
</evidence>
<dbReference type="InterPro" id="IPR001667">
    <property type="entry name" value="DDH_dom"/>
</dbReference>
<keyword evidence="5 10" id="KW-0269">Exonuclease</keyword>
<evidence type="ECO:0000256" key="1">
    <source>
        <dbReference type="ARBA" id="ARBA00005915"/>
    </source>
</evidence>
<dbReference type="PANTHER" id="PTHR30255:SF2">
    <property type="entry name" value="SINGLE-STRANDED-DNA-SPECIFIC EXONUCLEASE RECJ"/>
    <property type="match status" value="1"/>
</dbReference>
<organism evidence="10 11">
    <name type="scientific">Ferrovum myxofaciens</name>
    <dbReference type="NCBI Taxonomy" id="416213"/>
    <lineage>
        <taxon>Bacteria</taxon>
        <taxon>Pseudomonadati</taxon>
        <taxon>Pseudomonadota</taxon>
        <taxon>Betaproteobacteria</taxon>
        <taxon>Ferrovales</taxon>
        <taxon>Ferrovaceae</taxon>
        <taxon>Ferrovum</taxon>
    </lineage>
</organism>
<feature type="coiled-coil region" evidence="6">
    <location>
        <begin position="309"/>
        <end position="336"/>
    </location>
</feature>
<dbReference type="Pfam" id="PF17768">
    <property type="entry name" value="RecJ_OB"/>
    <property type="match status" value="1"/>
</dbReference>
<dbReference type="GO" id="GO:0008409">
    <property type="term" value="F:5'-3' exonuclease activity"/>
    <property type="evidence" value="ECO:0007669"/>
    <property type="project" value="InterPro"/>
</dbReference>
<dbReference type="InterPro" id="IPR041122">
    <property type="entry name" value="RecJ_OB"/>
</dbReference>
<name>A0A149VVT1_9PROT</name>
<evidence type="ECO:0000256" key="3">
    <source>
        <dbReference type="ARBA" id="ARBA00022722"/>
    </source>
</evidence>
<dbReference type="EMBL" id="LRRD01000073">
    <property type="protein sequence ID" value="KXW57330.1"/>
    <property type="molecule type" value="Genomic_DNA"/>
</dbReference>
<dbReference type="Pfam" id="PF02272">
    <property type="entry name" value="DHHA1"/>
    <property type="match status" value="1"/>
</dbReference>
<dbReference type="InterPro" id="IPR004610">
    <property type="entry name" value="RecJ"/>
</dbReference>
<dbReference type="Pfam" id="PF01368">
    <property type="entry name" value="DHH"/>
    <property type="match status" value="1"/>
</dbReference>
<keyword evidence="3" id="KW-0540">Nuclease</keyword>
<feature type="domain" description="DDH" evidence="7">
    <location>
        <begin position="77"/>
        <end position="234"/>
    </location>
</feature>
<dbReference type="GO" id="GO:0006310">
    <property type="term" value="P:DNA recombination"/>
    <property type="evidence" value="ECO:0007669"/>
    <property type="project" value="InterPro"/>
</dbReference>
<keyword evidence="11" id="KW-1185">Reference proteome</keyword>
<evidence type="ECO:0000313" key="11">
    <source>
        <dbReference type="Proteomes" id="UP000075653"/>
    </source>
</evidence>
<evidence type="ECO:0000256" key="2">
    <source>
        <dbReference type="ARBA" id="ARBA00019841"/>
    </source>
</evidence>
<evidence type="ECO:0000259" key="7">
    <source>
        <dbReference type="Pfam" id="PF01368"/>
    </source>
</evidence>
<dbReference type="InterPro" id="IPR051673">
    <property type="entry name" value="SSDNA_exonuclease_RecJ"/>
</dbReference>
<evidence type="ECO:0000256" key="4">
    <source>
        <dbReference type="ARBA" id="ARBA00022801"/>
    </source>
</evidence>
<feature type="domain" description="DHHA1" evidence="8">
    <location>
        <begin position="356"/>
        <end position="450"/>
    </location>
</feature>
<dbReference type="Gene3D" id="3.10.310.30">
    <property type="match status" value="1"/>
</dbReference>
<dbReference type="GO" id="GO:0006281">
    <property type="term" value="P:DNA repair"/>
    <property type="evidence" value="ECO:0007669"/>
    <property type="project" value="InterPro"/>
</dbReference>
<evidence type="ECO:0000256" key="6">
    <source>
        <dbReference type="SAM" id="Coils"/>
    </source>
</evidence>
<evidence type="ECO:0000259" key="9">
    <source>
        <dbReference type="Pfam" id="PF17768"/>
    </source>
</evidence>
<proteinExistence type="inferred from homology"/>
<accession>A0A149VVT1</accession>
<sequence>MDQIFTQRAFDETIVKELEKSGKHPVLARILAARGVLPDEVNKSTLNDLLPWNGPNGLKGIVEAANLLADAVQTGNKIVIVADYDADGATACAVGIRALRAMGAIVDFAVPDRMTMGYGLSIDVVKFAARMKPDLLLTVDNGISSHAGVDYANESGIPVIVTDHHLAGETLPAAVAIVNPNQPGCRFPSKNIAGVGVSFYLMLALRHVLKEREHFQTRPIPNMANLLDLVALGTVADVVKLDHNNRILVANGLKHLVGNSCNKGIAALIQVSERDRLKIKSIDLGFLIGPRLNAAGRMADMSAGIRCLATDNSDEAMELATELDQLNRERRKVEASMCEDVEPLLQNIKSIGQYTLALYDPQWHTGVIGILASRVKDKVHRPVITFAPGIASGQIRGSGRSIVGFHLRDALERINYLHPGLMQSFGGHAMAAGLTIEEARLGEFRTAFEKVGQEWLTPDLLTNKFEHDGPLDVSSMNVAVIETVTNETWGQGFPTPVFEGEFKVARQRILKEKHSKLTLSQNGKQIDGIFFGFADSLPEQIKAFFSVEINEWMGAKTVQISIKRVLAQTRA</sequence>
<dbReference type="NCBIfam" id="TIGR00644">
    <property type="entry name" value="recJ"/>
    <property type="match status" value="1"/>
</dbReference>